<evidence type="ECO:0000313" key="2">
    <source>
        <dbReference type="EMBL" id="MBO1265825.1"/>
    </source>
</evidence>
<reference evidence="2" key="1">
    <citation type="submission" date="2021-03" db="EMBL/GenBank/DDBJ databases">
        <title>Proteiniclasticum marinus sp. nov., isolated from tidal flat sediment.</title>
        <authorList>
            <person name="Namirimu T."/>
            <person name="Yang J.-A."/>
            <person name="Yang S.-H."/>
            <person name="Kim Y.-J."/>
            <person name="Kwon K.K."/>
        </authorList>
    </citation>
    <scope>NUCLEOTIDE SEQUENCE</scope>
    <source>
        <strain evidence="2">SCR006</strain>
    </source>
</reference>
<comment type="caution">
    <text evidence="2">The sequence shown here is derived from an EMBL/GenBank/DDBJ whole genome shotgun (WGS) entry which is preliminary data.</text>
</comment>
<keyword evidence="3" id="KW-1185">Reference proteome</keyword>
<dbReference type="Proteomes" id="UP000664218">
    <property type="component" value="Unassembled WGS sequence"/>
</dbReference>
<dbReference type="CDD" id="cd13520">
    <property type="entry name" value="PBP2_TAXI_TRAP"/>
    <property type="match status" value="1"/>
</dbReference>
<dbReference type="NCBIfam" id="TIGR02122">
    <property type="entry name" value="TRAP_TAXI"/>
    <property type="match status" value="1"/>
</dbReference>
<keyword evidence="1" id="KW-0732">Signal</keyword>
<evidence type="ECO:0000256" key="1">
    <source>
        <dbReference type="SAM" id="SignalP"/>
    </source>
</evidence>
<gene>
    <name evidence="2" type="ORF">J3A84_12365</name>
</gene>
<accession>A0A939HCJ1</accession>
<dbReference type="AlphaFoldDB" id="A0A939HCJ1"/>
<protein>
    <submittedName>
        <fullName evidence="2">TAXI family TRAP transporter solute-binding subunit</fullName>
    </submittedName>
</protein>
<name>A0A939HCJ1_9CLOT</name>
<proteinExistence type="predicted"/>
<feature type="chain" id="PRO_5038414670" evidence="1">
    <location>
        <begin position="21"/>
        <end position="321"/>
    </location>
</feature>
<dbReference type="SUPFAM" id="SSF53850">
    <property type="entry name" value="Periplasmic binding protein-like II"/>
    <property type="match status" value="1"/>
</dbReference>
<dbReference type="Gene3D" id="3.40.190.10">
    <property type="entry name" value="Periplasmic binding protein-like II"/>
    <property type="match status" value="2"/>
</dbReference>
<dbReference type="PROSITE" id="PS51257">
    <property type="entry name" value="PROKAR_LIPOPROTEIN"/>
    <property type="match status" value="1"/>
</dbReference>
<dbReference type="Pfam" id="PF16868">
    <property type="entry name" value="NMT1_3"/>
    <property type="match status" value="1"/>
</dbReference>
<dbReference type="InterPro" id="IPR011852">
    <property type="entry name" value="TRAP_TAXI"/>
</dbReference>
<dbReference type="PANTHER" id="PTHR42941">
    <property type="entry name" value="SLL1037 PROTEIN"/>
    <property type="match status" value="1"/>
</dbReference>
<organism evidence="2 3">
    <name type="scientific">Proteiniclasticum aestuarii</name>
    <dbReference type="NCBI Taxonomy" id="2817862"/>
    <lineage>
        <taxon>Bacteria</taxon>
        <taxon>Bacillati</taxon>
        <taxon>Bacillota</taxon>
        <taxon>Clostridia</taxon>
        <taxon>Eubacteriales</taxon>
        <taxon>Clostridiaceae</taxon>
        <taxon>Proteiniclasticum</taxon>
    </lineage>
</organism>
<evidence type="ECO:0000313" key="3">
    <source>
        <dbReference type="Proteomes" id="UP000664218"/>
    </source>
</evidence>
<dbReference type="EMBL" id="JAFNJU010000010">
    <property type="protein sequence ID" value="MBO1265825.1"/>
    <property type="molecule type" value="Genomic_DNA"/>
</dbReference>
<feature type="signal peptide" evidence="1">
    <location>
        <begin position="1"/>
        <end position="20"/>
    </location>
</feature>
<dbReference type="RefSeq" id="WP_207600352.1">
    <property type="nucleotide sequence ID" value="NZ_JAFNJU010000010.1"/>
</dbReference>
<sequence length="321" mass="34170">MKKKLVSSLIVMAMSLAIVAGCSSSGEETSDIVLGTAGTAGTYYVVGAAMAATVNNNSDKLNVIAQPTKGSVENLNLANSGDIQFGMSNADGVYFAANGTNMYKESGKQNISGVMSLYMSAGQIATLKDSGIETYADLKGKKVCLGPPSTTIVEMSKSILEAYGIDPEKDITPYYLAFDEGLQKLTDGEIDATFFVAGVPTSAMMSATSTGRVTLVDVDEDIISQISEEKPYYQPYVIPAGTYTGTDKDINTFKIMTEIFTNSDVPEDVVYDFVQTALEKVDEYKDAHVVVAEISKGTAWNTSAPLHPGAAKYFKEVGVID</sequence>
<dbReference type="PANTHER" id="PTHR42941:SF1">
    <property type="entry name" value="SLL1037 PROTEIN"/>
    <property type="match status" value="1"/>
</dbReference>